<name>J0GZC1_RHILT</name>
<feature type="compositionally biased region" description="Basic and acidic residues" evidence="1">
    <location>
        <begin position="48"/>
        <end position="58"/>
    </location>
</feature>
<accession>J0GZC1</accession>
<dbReference type="HOGENOM" id="CLU_1694071_0_0_5"/>
<protein>
    <submittedName>
        <fullName evidence="2">Uncharacterized protein</fullName>
    </submittedName>
</protein>
<gene>
    <name evidence="2" type="ORF">Rleg9DRAFT_1763</name>
</gene>
<organism evidence="2 3">
    <name type="scientific">Rhizobium leguminosarum bv. trifolii WSM597</name>
    <dbReference type="NCBI Taxonomy" id="754764"/>
    <lineage>
        <taxon>Bacteria</taxon>
        <taxon>Pseudomonadati</taxon>
        <taxon>Pseudomonadota</taxon>
        <taxon>Alphaproteobacteria</taxon>
        <taxon>Hyphomicrobiales</taxon>
        <taxon>Rhizobiaceae</taxon>
        <taxon>Rhizobium/Agrobacterium group</taxon>
        <taxon>Rhizobium</taxon>
    </lineage>
</organism>
<dbReference type="EMBL" id="JH719381">
    <property type="protein sequence ID" value="EJB02948.1"/>
    <property type="molecule type" value="Genomic_DNA"/>
</dbReference>
<dbReference type="Proteomes" id="UP000005092">
    <property type="component" value="Unassembled WGS sequence"/>
</dbReference>
<dbReference type="RefSeq" id="WP_003586869.1">
    <property type="nucleotide sequence ID" value="NZ_JH719381.1"/>
</dbReference>
<reference evidence="2 3" key="1">
    <citation type="submission" date="2012-02" db="EMBL/GenBank/DDBJ databases">
        <title>Improved High-Quality Draft Sequence of Rhizobium leguminosarum bv. trifolii WSM597.</title>
        <authorList>
            <consortium name="US DOE Joint Genome Institute"/>
            <person name="Lucas S."/>
            <person name="Han J."/>
            <person name="Lapidus A."/>
            <person name="Cheng J.-F."/>
            <person name="Goodwin L."/>
            <person name="Pitluck S."/>
            <person name="Peters L."/>
            <person name="Ovchinnikova G."/>
            <person name="Held B."/>
            <person name="Detter J.C."/>
            <person name="Han C."/>
            <person name="Tapia R."/>
            <person name="Land M."/>
            <person name="Hauser L."/>
            <person name="Kyrpides N."/>
            <person name="Ivanova N."/>
            <person name="Pagani I."/>
            <person name="Brau L."/>
            <person name="Yates R."/>
            <person name="O'Hara G."/>
            <person name="Rui T."/>
            <person name="Howieson J."/>
            <person name="Reeve W."/>
            <person name="Woyke T."/>
        </authorList>
    </citation>
    <scope>NUCLEOTIDE SEQUENCE [LARGE SCALE GENOMIC DNA]</scope>
    <source>
        <strain evidence="2 3">WSM597</strain>
    </source>
</reference>
<feature type="region of interest" description="Disordered" evidence="1">
    <location>
        <begin position="48"/>
        <end position="94"/>
    </location>
</feature>
<sequence length="155" mass="17384">MIPVERYMFTVSEVVAAILPNIGRARELELRVDADGYVVIDVVAPAQRAEHPAGQREPTEDEVRDMRPDSPPASDRPAKSEQEPASGPGPKETEARGLCALPLFRAFLEVKTEEAALKVLVERCHVQRIEDLDRTRSNGMNLRHVVEEFEAWKIT</sequence>
<proteinExistence type="predicted"/>
<dbReference type="AlphaFoldDB" id="J0GZC1"/>
<evidence type="ECO:0000313" key="3">
    <source>
        <dbReference type="Proteomes" id="UP000005092"/>
    </source>
</evidence>
<evidence type="ECO:0000256" key="1">
    <source>
        <dbReference type="SAM" id="MobiDB-lite"/>
    </source>
</evidence>
<evidence type="ECO:0000313" key="2">
    <source>
        <dbReference type="EMBL" id="EJB02948.1"/>
    </source>
</evidence>